<evidence type="ECO:0000313" key="6">
    <source>
        <dbReference type="Proteomes" id="UP000317650"/>
    </source>
</evidence>
<dbReference type="PANTHER" id="PTHR33021">
    <property type="entry name" value="BLUE COPPER PROTEIN"/>
    <property type="match status" value="1"/>
</dbReference>
<evidence type="ECO:0000256" key="3">
    <source>
        <dbReference type="SAM" id="SignalP"/>
    </source>
</evidence>
<dbReference type="EMBL" id="PYDT01000009">
    <property type="protein sequence ID" value="THU48726.1"/>
    <property type="molecule type" value="Genomic_DNA"/>
</dbReference>
<evidence type="ECO:0000256" key="1">
    <source>
        <dbReference type="SAM" id="MobiDB-lite"/>
    </source>
</evidence>
<proteinExistence type="predicted"/>
<keyword evidence="2" id="KW-0812">Transmembrane</keyword>
<dbReference type="PROSITE" id="PS51485">
    <property type="entry name" value="PHYTOCYANIN"/>
    <property type="match status" value="1"/>
</dbReference>
<dbReference type="STRING" id="52838.A0A4V4H3L4"/>
<dbReference type="InterPro" id="IPR039391">
    <property type="entry name" value="Phytocyanin-like"/>
</dbReference>
<feature type="transmembrane region" description="Helical" evidence="2">
    <location>
        <begin position="75"/>
        <end position="95"/>
    </location>
</feature>
<dbReference type="GO" id="GO:0005886">
    <property type="term" value="C:plasma membrane"/>
    <property type="evidence" value="ECO:0007669"/>
    <property type="project" value="TreeGrafter"/>
</dbReference>
<feature type="compositionally biased region" description="Low complexity" evidence="1">
    <location>
        <begin position="176"/>
        <end position="214"/>
    </location>
</feature>
<dbReference type="InterPro" id="IPR008972">
    <property type="entry name" value="Cupredoxin"/>
</dbReference>
<feature type="signal peptide" evidence="3">
    <location>
        <begin position="1"/>
        <end position="23"/>
    </location>
</feature>
<dbReference type="PANTHER" id="PTHR33021:SF499">
    <property type="entry name" value="OS12G0150500 PROTEIN"/>
    <property type="match status" value="1"/>
</dbReference>
<protein>
    <recommendedName>
        <fullName evidence="4">Phytocyanin domain-containing protein</fullName>
    </recommendedName>
</protein>
<keyword evidence="2" id="KW-1133">Transmembrane helix</keyword>
<keyword evidence="6" id="KW-1185">Reference proteome</keyword>
<dbReference type="InterPro" id="IPR003245">
    <property type="entry name" value="Phytocyanin_dom"/>
</dbReference>
<sequence>MAATWGGLFNVVALAVLVQVAAAATYTVGGSEGGWDLSTDLLTWASAQTFVPGDSLSKFAMLSAQLSFLFGRGNLFYIMFIGAELGSLSVGFTYAPSHDVVEVTKAEYDACTASRPIQSYTGGSTVIKLSAPGKRHFICGIAGHCTAGMKLEVDVVSAAAAAAATPPPVPTPTNPEAPAASNGPRSPASSPLGSGPSTASSSSEPPAVDLVLAPVSPPPSQSAADGEVGHPKLAIGLTMGMLIAAVL</sequence>
<dbReference type="Gene3D" id="2.60.40.420">
    <property type="entry name" value="Cupredoxins - blue copper proteins"/>
    <property type="match status" value="1"/>
</dbReference>
<organism evidence="5 6">
    <name type="scientific">Musa balbisiana</name>
    <name type="common">Banana</name>
    <dbReference type="NCBI Taxonomy" id="52838"/>
    <lineage>
        <taxon>Eukaryota</taxon>
        <taxon>Viridiplantae</taxon>
        <taxon>Streptophyta</taxon>
        <taxon>Embryophyta</taxon>
        <taxon>Tracheophyta</taxon>
        <taxon>Spermatophyta</taxon>
        <taxon>Magnoliopsida</taxon>
        <taxon>Liliopsida</taxon>
        <taxon>Zingiberales</taxon>
        <taxon>Musaceae</taxon>
        <taxon>Musa</taxon>
    </lineage>
</organism>
<dbReference type="SUPFAM" id="SSF49503">
    <property type="entry name" value="Cupredoxins"/>
    <property type="match status" value="1"/>
</dbReference>
<feature type="region of interest" description="Disordered" evidence="1">
    <location>
        <begin position="164"/>
        <end position="227"/>
    </location>
</feature>
<feature type="chain" id="PRO_5020904563" description="Phytocyanin domain-containing protein" evidence="3">
    <location>
        <begin position="24"/>
        <end position="247"/>
    </location>
</feature>
<dbReference type="CDD" id="cd04216">
    <property type="entry name" value="Phytocyanin"/>
    <property type="match status" value="1"/>
</dbReference>
<feature type="domain" description="Phytocyanin" evidence="4">
    <location>
        <begin position="24"/>
        <end position="157"/>
    </location>
</feature>
<keyword evidence="3" id="KW-0732">Signal</keyword>
<evidence type="ECO:0000313" key="5">
    <source>
        <dbReference type="EMBL" id="THU48726.1"/>
    </source>
</evidence>
<dbReference type="GO" id="GO:0009055">
    <property type="term" value="F:electron transfer activity"/>
    <property type="evidence" value="ECO:0007669"/>
    <property type="project" value="InterPro"/>
</dbReference>
<dbReference type="Proteomes" id="UP000317650">
    <property type="component" value="Chromosome 6"/>
</dbReference>
<keyword evidence="2" id="KW-0472">Membrane</keyword>
<comment type="caution">
    <text evidence="5">The sequence shown here is derived from an EMBL/GenBank/DDBJ whole genome shotgun (WGS) entry which is preliminary data.</text>
</comment>
<accession>A0A4V4H3L4</accession>
<dbReference type="Pfam" id="PF02298">
    <property type="entry name" value="Cu_bind_like"/>
    <property type="match status" value="1"/>
</dbReference>
<evidence type="ECO:0000256" key="2">
    <source>
        <dbReference type="SAM" id="Phobius"/>
    </source>
</evidence>
<evidence type="ECO:0000259" key="4">
    <source>
        <dbReference type="PROSITE" id="PS51485"/>
    </source>
</evidence>
<feature type="compositionally biased region" description="Pro residues" evidence="1">
    <location>
        <begin position="165"/>
        <end position="175"/>
    </location>
</feature>
<gene>
    <name evidence="5" type="ORF">C4D60_Mb06t02050</name>
</gene>
<dbReference type="AlphaFoldDB" id="A0A4V4H3L4"/>
<name>A0A4V4H3L4_MUSBA</name>
<reference evidence="5 6" key="1">
    <citation type="journal article" date="2019" name="Nat. Plants">
        <title>Genome sequencing of Musa balbisiana reveals subgenome evolution and function divergence in polyploid bananas.</title>
        <authorList>
            <person name="Yao X."/>
        </authorList>
    </citation>
    <scope>NUCLEOTIDE SEQUENCE [LARGE SCALE GENOMIC DNA]</scope>
    <source>
        <strain evidence="6">cv. DH-PKW</strain>
        <tissue evidence="5">Leaves</tissue>
    </source>
</reference>